<keyword evidence="3" id="KW-1185">Reference proteome</keyword>
<proteinExistence type="predicted"/>
<reference evidence="2 3" key="1">
    <citation type="journal article" date="2019" name="Int. J. Syst. Evol. Microbiol.">
        <title>The Global Catalogue of Microorganisms (GCM) 10K type strain sequencing project: providing services to taxonomists for standard genome sequencing and annotation.</title>
        <authorList>
            <consortium name="The Broad Institute Genomics Platform"/>
            <consortium name="The Broad Institute Genome Sequencing Center for Infectious Disease"/>
            <person name="Wu L."/>
            <person name="Ma J."/>
        </authorList>
    </citation>
    <scope>NUCLEOTIDE SEQUENCE [LARGE SCALE GENOMIC DNA]</scope>
    <source>
        <strain evidence="2 3">JCM 10696</strain>
    </source>
</reference>
<name>A0ABN1QMY1_9ACTN</name>
<evidence type="ECO:0000256" key="1">
    <source>
        <dbReference type="SAM" id="Phobius"/>
    </source>
</evidence>
<organism evidence="2 3">
    <name type="scientific">Actinocorallia libanotica</name>
    <dbReference type="NCBI Taxonomy" id="46162"/>
    <lineage>
        <taxon>Bacteria</taxon>
        <taxon>Bacillati</taxon>
        <taxon>Actinomycetota</taxon>
        <taxon>Actinomycetes</taxon>
        <taxon>Streptosporangiales</taxon>
        <taxon>Thermomonosporaceae</taxon>
        <taxon>Actinocorallia</taxon>
    </lineage>
</organism>
<feature type="transmembrane region" description="Helical" evidence="1">
    <location>
        <begin position="254"/>
        <end position="273"/>
    </location>
</feature>
<evidence type="ECO:0000313" key="3">
    <source>
        <dbReference type="Proteomes" id="UP001500665"/>
    </source>
</evidence>
<accession>A0ABN1QMY1</accession>
<keyword evidence="1" id="KW-0472">Membrane</keyword>
<keyword evidence="1" id="KW-0812">Transmembrane</keyword>
<feature type="transmembrane region" description="Helical" evidence="1">
    <location>
        <begin position="149"/>
        <end position="169"/>
    </location>
</feature>
<dbReference type="EMBL" id="BAAAHH010000005">
    <property type="protein sequence ID" value="GAA0944857.1"/>
    <property type="molecule type" value="Genomic_DNA"/>
</dbReference>
<gene>
    <name evidence="2" type="ORF">GCM10009550_18110</name>
</gene>
<protein>
    <recommendedName>
        <fullName evidence="4">Integral membrane protein</fullName>
    </recommendedName>
</protein>
<dbReference type="Proteomes" id="UP001500665">
    <property type="component" value="Unassembled WGS sequence"/>
</dbReference>
<dbReference type="RefSeq" id="WP_344238766.1">
    <property type="nucleotide sequence ID" value="NZ_BAAAHH010000005.1"/>
</dbReference>
<comment type="caution">
    <text evidence="2">The sequence shown here is derived from an EMBL/GenBank/DDBJ whole genome shotgun (WGS) entry which is preliminary data.</text>
</comment>
<evidence type="ECO:0000313" key="2">
    <source>
        <dbReference type="EMBL" id="GAA0944857.1"/>
    </source>
</evidence>
<feature type="transmembrane region" description="Helical" evidence="1">
    <location>
        <begin position="103"/>
        <end position="129"/>
    </location>
</feature>
<keyword evidence="1" id="KW-1133">Transmembrane helix</keyword>
<evidence type="ECO:0008006" key="4">
    <source>
        <dbReference type="Google" id="ProtNLM"/>
    </source>
</evidence>
<feature type="transmembrane region" description="Helical" evidence="1">
    <location>
        <begin position="73"/>
        <end position="91"/>
    </location>
</feature>
<sequence length="281" mass="29546">MSEVFTEGWYRLFLRAFPAGHRAEYGDDVLGTLAGDSPRRAPSLKETAGLVTAGFAVRARRAAEGPAPWWADGVQLGLLVLALANLSYGIADRASPWWTAVSAALVVVLLRGWTLVALPLALAVAFSTGRAMLFGAEATGWAPFFGPAYHNWASLVPYGVLAAGSMILAVRGPRGLRVRPWWWLAVPAAALALTYGPGAYGEIWESARAGTEGVLLLAGVWATAVTRSPRWTLAAAVYVLPGVAASLVHPPSSIQIIGYWSVLAGLLVVMAVTSRTAAVGA</sequence>
<feature type="transmembrane region" description="Helical" evidence="1">
    <location>
        <begin position="231"/>
        <end position="248"/>
    </location>
</feature>
<feature type="transmembrane region" description="Helical" evidence="1">
    <location>
        <begin position="181"/>
        <end position="200"/>
    </location>
</feature>